<protein>
    <submittedName>
        <fullName evidence="2">Uncharacterized protein</fullName>
    </submittedName>
</protein>
<keyword evidence="1" id="KW-0472">Membrane</keyword>
<comment type="caution">
    <text evidence="2">The sequence shown here is derived from an EMBL/GenBank/DDBJ whole genome shotgun (WGS) entry which is preliminary data.</text>
</comment>
<feature type="transmembrane region" description="Helical" evidence="1">
    <location>
        <begin position="194"/>
        <end position="216"/>
    </location>
</feature>
<reference evidence="2 3" key="1">
    <citation type="submission" date="2024-04" db="EMBL/GenBank/DDBJ databases">
        <title>Phyllosticta paracitricarpa is synonymous to the EU quarantine fungus P. citricarpa based on phylogenomic analyses.</title>
        <authorList>
            <consortium name="Lawrence Berkeley National Laboratory"/>
            <person name="Van ingen-buijs V.A."/>
            <person name="Van westerhoven A.C."/>
            <person name="Haridas S."/>
            <person name="Skiadas P."/>
            <person name="Martin F."/>
            <person name="Groenewald J.Z."/>
            <person name="Crous P.W."/>
            <person name="Seidl M.F."/>
        </authorList>
    </citation>
    <scope>NUCLEOTIDE SEQUENCE [LARGE SCALE GENOMIC DNA]</scope>
    <source>
        <strain evidence="2 3">CPC 17464</strain>
    </source>
</reference>
<keyword evidence="1" id="KW-1133">Transmembrane helix</keyword>
<feature type="transmembrane region" description="Helical" evidence="1">
    <location>
        <begin position="148"/>
        <end position="173"/>
    </location>
</feature>
<proteinExistence type="predicted"/>
<evidence type="ECO:0000256" key="1">
    <source>
        <dbReference type="SAM" id="Phobius"/>
    </source>
</evidence>
<evidence type="ECO:0000313" key="2">
    <source>
        <dbReference type="EMBL" id="KAK7532321.1"/>
    </source>
</evidence>
<feature type="transmembrane region" description="Helical" evidence="1">
    <location>
        <begin position="258"/>
        <end position="279"/>
    </location>
</feature>
<gene>
    <name evidence="2" type="ORF">J3D65DRAFT_685698</name>
</gene>
<dbReference type="GeneID" id="92036723"/>
<dbReference type="RefSeq" id="XP_066651989.1">
    <property type="nucleotide sequence ID" value="XM_066803817.1"/>
</dbReference>
<feature type="transmembrane region" description="Helical" evidence="1">
    <location>
        <begin position="29"/>
        <end position="51"/>
    </location>
</feature>
<dbReference type="Proteomes" id="UP001360953">
    <property type="component" value="Unassembled WGS sequence"/>
</dbReference>
<name>A0ABR1LCZ2_9PEZI</name>
<keyword evidence="3" id="KW-1185">Reference proteome</keyword>
<feature type="transmembrane region" description="Helical" evidence="1">
    <location>
        <begin position="87"/>
        <end position="112"/>
    </location>
</feature>
<evidence type="ECO:0000313" key="3">
    <source>
        <dbReference type="Proteomes" id="UP001360953"/>
    </source>
</evidence>
<dbReference type="EMBL" id="JBBPEH010000011">
    <property type="protein sequence ID" value="KAK7532321.1"/>
    <property type="molecule type" value="Genomic_DNA"/>
</dbReference>
<feature type="non-terminal residue" evidence="2">
    <location>
        <position position="1"/>
    </location>
</feature>
<organism evidence="2 3">
    <name type="scientific">Phyllosticta citribraziliensis</name>
    <dbReference type="NCBI Taxonomy" id="989973"/>
    <lineage>
        <taxon>Eukaryota</taxon>
        <taxon>Fungi</taxon>
        <taxon>Dikarya</taxon>
        <taxon>Ascomycota</taxon>
        <taxon>Pezizomycotina</taxon>
        <taxon>Dothideomycetes</taxon>
        <taxon>Dothideomycetes incertae sedis</taxon>
        <taxon>Botryosphaeriales</taxon>
        <taxon>Phyllostictaceae</taxon>
        <taxon>Phyllosticta</taxon>
    </lineage>
</organism>
<feature type="transmembrane region" description="Helical" evidence="1">
    <location>
        <begin position="222"/>
        <end position="246"/>
    </location>
</feature>
<accession>A0ABR1LCZ2</accession>
<keyword evidence="1" id="KW-0812">Transmembrane</keyword>
<feature type="transmembrane region" description="Helical" evidence="1">
    <location>
        <begin position="285"/>
        <end position="315"/>
    </location>
</feature>
<feature type="transmembrane region" description="Helical" evidence="1">
    <location>
        <begin position="63"/>
        <end position="81"/>
    </location>
</feature>
<sequence length="547" mass="57914">LGDLFDRFLRVGVADGLADRLLARAGGRVDLHCVLITSALLALILVGLLLVMNLRVADLQTDTLALLFILLLLKLPLDAGASGGASLALILALSTLLVLILVGGGVAFLLAMDFCVADGQMLTLLNLLRILLLRLLDARVGELSLFHVVFARIILVLGIGAWLLVLNFGVASVGVVDRWRVTLLTLLRIFLLRLLLDACVGKFSLVLVLALFTFALNLVGGVVALLLGLNFGVDGGQAVTLLALLLRLRLDVRMGGSSLALVLALFTFASILGDLFLLLGNASTILVLTLFLLAGNAVLSIILVKVALFVALVFLDRLEKTRVLADSQPVLGKEVRGEHGDGLVVQNLRFGILCVAGGNGVSRGNFALGSVGLPFLARQHFSVEISDSNGMLNLFGNGRQVSENRRRKTHQAIGDPDAPELLNFEETSFGDRVIRTESPQGHVELVQDLAPVSFALRRVSCLVGPSLCGDPAHDLTHDRFVGLGEFDDSLDGVGPGVGGQAVDSFAELVEGVFAQLGKAGGLQGLNEAVRAIGRGEVAGEDFRLHLA</sequence>